<dbReference type="SMART" id="SM00164">
    <property type="entry name" value="TBC"/>
    <property type="match status" value="1"/>
</dbReference>
<dbReference type="EMBL" id="ML119801">
    <property type="protein sequence ID" value="RPA74074.1"/>
    <property type="molecule type" value="Genomic_DNA"/>
</dbReference>
<gene>
    <name evidence="4" type="ORF">BJ508DRAFT_418775</name>
</gene>
<dbReference type="InterPro" id="IPR000195">
    <property type="entry name" value="Rab-GAP-TBC_dom"/>
</dbReference>
<feature type="compositionally biased region" description="Low complexity" evidence="2">
    <location>
        <begin position="369"/>
        <end position="383"/>
    </location>
</feature>
<evidence type="ECO:0000313" key="4">
    <source>
        <dbReference type="EMBL" id="RPA74074.1"/>
    </source>
</evidence>
<dbReference type="SUPFAM" id="SSF47923">
    <property type="entry name" value="Ypt/Rab-GAP domain of gyp1p"/>
    <property type="match status" value="2"/>
</dbReference>
<organism evidence="4 5">
    <name type="scientific">Ascobolus immersus RN42</name>
    <dbReference type="NCBI Taxonomy" id="1160509"/>
    <lineage>
        <taxon>Eukaryota</taxon>
        <taxon>Fungi</taxon>
        <taxon>Dikarya</taxon>
        <taxon>Ascomycota</taxon>
        <taxon>Pezizomycotina</taxon>
        <taxon>Pezizomycetes</taxon>
        <taxon>Pezizales</taxon>
        <taxon>Ascobolaceae</taxon>
        <taxon>Ascobolus</taxon>
    </lineage>
</organism>
<evidence type="ECO:0000259" key="3">
    <source>
        <dbReference type="PROSITE" id="PS50086"/>
    </source>
</evidence>
<dbReference type="Gene3D" id="1.10.472.80">
    <property type="entry name" value="Ypt/Rab-GAP domain of gyp1p, domain 3"/>
    <property type="match status" value="1"/>
</dbReference>
<feature type="compositionally biased region" description="Basic residues" evidence="2">
    <location>
        <begin position="384"/>
        <end position="395"/>
    </location>
</feature>
<evidence type="ECO:0000256" key="1">
    <source>
        <dbReference type="ARBA" id="ARBA00022468"/>
    </source>
</evidence>
<name>A0A3N4HWM9_ASCIM</name>
<feature type="region of interest" description="Disordered" evidence="2">
    <location>
        <begin position="360"/>
        <end position="403"/>
    </location>
</feature>
<dbReference type="FunFam" id="1.10.8.270:FF:000031">
    <property type="entry name" value="TBC1 domain family member 5"/>
    <property type="match status" value="1"/>
</dbReference>
<dbReference type="InterPro" id="IPR035969">
    <property type="entry name" value="Rab-GAP_TBC_sf"/>
</dbReference>
<reference evidence="4 5" key="1">
    <citation type="journal article" date="2018" name="Nat. Ecol. Evol.">
        <title>Pezizomycetes genomes reveal the molecular basis of ectomycorrhizal truffle lifestyle.</title>
        <authorList>
            <person name="Murat C."/>
            <person name="Payen T."/>
            <person name="Noel B."/>
            <person name="Kuo A."/>
            <person name="Morin E."/>
            <person name="Chen J."/>
            <person name="Kohler A."/>
            <person name="Krizsan K."/>
            <person name="Balestrini R."/>
            <person name="Da Silva C."/>
            <person name="Montanini B."/>
            <person name="Hainaut M."/>
            <person name="Levati E."/>
            <person name="Barry K.W."/>
            <person name="Belfiori B."/>
            <person name="Cichocki N."/>
            <person name="Clum A."/>
            <person name="Dockter R.B."/>
            <person name="Fauchery L."/>
            <person name="Guy J."/>
            <person name="Iotti M."/>
            <person name="Le Tacon F."/>
            <person name="Lindquist E.A."/>
            <person name="Lipzen A."/>
            <person name="Malagnac F."/>
            <person name="Mello A."/>
            <person name="Molinier V."/>
            <person name="Miyauchi S."/>
            <person name="Poulain J."/>
            <person name="Riccioni C."/>
            <person name="Rubini A."/>
            <person name="Sitrit Y."/>
            <person name="Splivallo R."/>
            <person name="Traeger S."/>
            <person name="Wang M."/>
            <person name="Zifcakova L."/>
            <person name="Wipf D."/>
            <person name="Zambonelli A."/>
            <person name="Paolocci F."/>
            <person name="Nowrousian M."/>
            <person name="Ottonello S."/>
            <person name="Baldrian P."/>
            <person name="Spatafora J.W."/>
            <person name="Henrissat B."/>
            <person name="Nagy L.G."/>
            <person name="Aury J.M."/>
            <person name="Wincker P."/>
            <person name="Grigoriev I.V."/>
            <person name="Bonfante P."/>
            <person name="Martin F.M."/>
        </authorList>
    </citation>
    <scope>NUCLEOTIDE SEQUENCE [LARGE SCALE GENOMIC DNA]</scope>
    <source>
        <strain evidence="4 5">RN42</strain>
    </source>
</reference>
<keyword evidence="1" id="KW-0343">GTPase activation</keyword>
<feature type="region of interest" description="Disordered" evidence="2">
    <location>
        <begin position="455"/>
        <end position="491"/>
    </location>
</feature>
<dbReference type="FunFam" id="1.10.472.80:FF:000038">
    <property type="entry name" value="TBC1 domain family member 5"/>
    <property type="match status" value="1"/>
</dbReference>
<feature type="domain" description="Rab-GAP TBC" evidence="3">
    <location>
        <begin position="39"/>
        <end position="292"/>
    </location>
</feature>
<dbReference type="OrthoDB" id="27140at2759"/>
<dbReference type="PANTHER" id="PTHR22957:SF337">
    <property type="entry name" value="TBC1 DOMAIN FAMILY MEMBER 5"/>
    <property type="match status" value="1"/>
</dbReference>
<dbReference type="STRING" id="1160509.A0A3N4HWM9"/>
<evidence type="ECO:0000313" key="5">
    <source>
        <dbReference type="Proteomes" id="UP000275078"/>
    </source>
</evidence>
<sequence>MPRTPSETRTRWDAFFAAYNDITQLRDGTKAETHNDEQRPEAGLRSVTWKILLLFGTLERDEWIGRLNQERGDYERLREEFLVTRFPGDEDEVVVDPLLADEDENPWVRDAQNEAIRAEILQDVDRCMPDNPYFRQATTQEIMVDVLFLWCKVHPEIGYRQGMHELVAPILWVVDQDAQPFSHDPWGQVLDQQYIRHDTFALFREVMRHAAGWYESGANGSNGTAGESSIVGLSEKIHKELLWQVDPELADCLTRLEVLPQVFLIRWIRLLFGREFEFGEVLEFWDCLFAVAPRLELVPWICVAMLIRVRWQILSSSYSDAFTTLLRYPSPPNPKSFILDALTLSTSPTPEAAAAIIQHHTKRKPSPYTPSATLTASSTSSAGPRKRPSAPRKKPPTSIPVPVPSLTLDSLFSAANTVLDRSPGGLTRAMNKAVDEARRRGLAVAAGPPGLLSPRGAISPFDEASDSERSVGGLGMVRRNRSRSRNGDASEKEVQLAAELEKAMDILKDVLATLPLLDANRPKLDDALGILQALPLPYTPDPVTPTPASRVSSPPPSSHLPDASSRPSSSATTATTPLGTPAPMTQMSAFPMGGLSTSSPTHKKKERASLANSEFSWMLGESDAKGLKFKKKGKGQKEEEMGGAVDLGWLGGS</sequence>
<dbReference type="PANTHER" id="PTHR22957">
    <property type="entry name" value="TBC1 DOMAIN FAMILY MEMBER GTPASE-ACTIVATING PROTEIN"/>
    <property type="match status" value="1"/>
</dbReference>
<feature type="region of interest" description="Disordered" evidence="2">
    <location>
        <begin position="541"/>
        <end position="611"/>
    </location>
</feature>
<dbReference type="Proteomes" id="UP000275078">
    <property type="component" value="Unassembled WGS sequence"/>
</dbReference>
<dbReference type="Pfam" id="PF00566">
    <property type="entry name" value="RabGAP-TBC"/>
    <property type="match status" value="1"/>
</dbReference>
<dbReference type="Gene3D" id="1.10.8.270">
    <property type="entry name" value="putative rabgap domain of human tbc1 domain family member 14 like domains"/>
    <property type="match status" value="1"/>
</dbReference>
<feature type="compositionally biased region" description="Low complexity" evidence="2">
    <location>
        <begin position="559"/>
        <end position="583"/>
    </location>
</feature>
<dbReference type="GO" id="GO:0005096">
    <property type="term" value="F:GTPase activator activity"/>
    <property type="evidence" value="ECO:0007669"/>
    <property type="project" value="UniProtKB-KW"/>
</dbReference>
<dbReference type="AlphaFoldDB" id="A0A3N4HWM9"/>
<keyword evidence="5" id="KW-1185">Reference proteome</keyword>
<feature type="region of interest" description="Disordered" evidence="2">
    <location>
        <begin position="630"/>
        <end position="653"/>
    </location>
</feature>
<protein>
    <submittedName>
        <fullName evidence="4">RabGAP/TBC</fullName>
    </submittedName>
</protein>
<evidence type="ECO:0000256" key="2">
    <source>
        <dbReference type="SAM" id="MobiDB-lite"/>
    </source>
</evidence>
<proteinExistence type="predicted"/>
<accession>A0A3N4HWM9</accession>
<dbReference type="PROSITE" id="PS50086">
    <property type="entry name" value="TBC_RABGAP"/>
    <property type="match status" value="1"/>
</dbReference>